<evidence type="ECO:0000313" key="2">
    <source>
        <dbReference type="Proteomes" id="UP000006898"/>
    </source>
</evidence>
<dbReference type="Gene3D" id="3.40.50.720">
    <property type="entry name" value="NAD(P)-binding Rossmann-like Domain"/>
    <property type="match status" value="1"/>
</dbReference>
<dbReference type="PANTHER" id="PTHR43238:SF1">
    <property type="entry name" value="GDP-L-FUCOSE SYNTHASE"/>
    <property type="match status" value="1"/>
</dbReference>
<proteinExistence type="predicted"/>
<dbReference type="AlphaFoldDB" id="D5MM97"/>
<dbReference type="eggNOG" id="COG1088">
    <property type="taxonomic scope" value="Bacteria"/>
</dbReference>
<gene>
    <name evidence="1" type="ORF">DAMO_0922</name>
</gene>
<dbReference type="EMBL" id="FP565575">
    <property type="protein sequence ID" value="CBE67983.1"/>
    <property type="molecule type" value="Genomic_DNA"/>
</dbReference>
<name>D5MM97_METO1</name>
<accession>D5MM97</accession>
<protein>
    <submittedName>
        <fullName evidence="1">Uncharacterized protein</fullName>
    </submittedName>
</protein>
<dbReference type="KEGG" id="mox:DAMO_0922"/>
<dbReference type="PANTHER" id="PTHR43238">
    <property type="entry name" value="GDP-L-FUCOSE SYNTHASE"/>
    <property type="match status" value="1"/>
</dbReference>
<organism evidence="1 2">
    <name type="scientific">Methylomirabilis oxygeniifera</name>
    <dbReference type="NCBI Taxonomy" id="671143"/>
    <lineage>
        <taxon>Bacteria</taxon>
        <taxon>Candidatus Methylomirabilota</taxon>
        <taxon>Candidatus Methylomirabilia</taxon>
        <taxon>Candidatus Methylomirabilales</taxon>
        <taxon>Candidatus Methylomirabilaceae</taxon>
        <taxon>Candidatus Methylomirabilis</taxon>
    </lineage>
</organism>
<dbReference type="HOGENOM" id="CLU_2599493_0_0_0"/>
<dbReference type="Proteomes" id="UP000006898">
    <property type="component" value="Chromosome"/>
</dbReference>
<sequence>MVHLIAKLVGFTGTITWDTTKPDGQPRRCLDTSRAEREFGFKARMPLEEGLRKTIERYKQTQLVTEYSFTGATPCVEGP</sequence>
<dbReference type="InterPro" id="IPR036291">
    <property type="entry name" value="NAD(P)-bd_dom_sf"/>
</dbReference>
<dbReference type="GO" id="GO:0050577">
    <property type="term" value="F:GDP-L-fucose synthase activity"/>
    <property type="evidence" value="ECO:0007669"/>
    <property type="project" value="TreeGrafter"/>
</dbReference>
<dbReference type="STRING" id="671143.DAMO_0922"/>
<reference evidence="1 2" key="1">
    <citation type="journal article" date="2010" name="Nature">
        <title>Nitrite-driven anaerobic methane oxidation by oxygenic bacteria.</title>
        <authorList>
            <person name="Ettwig K.F."/>
            <person name="Butler M.K."/>
            <person name="Le Paslier D."/>
            <person name="Pelletier E."/>
            <person name="Mangenot S."/>
            <person name="Kuypers M.M.M."/>
            <person name="Schreiber F."/>
            <person name="Dutilh B.E."/>
            <person name="Zedelius J."/>
            <person name="de Beer D."/>
            <person name="Gloerich J."/>
            <person name="Wessels H.J.C.T."/>
            <person name="van Allen T."/>
            <person name="Luesken F."/>
            <person name="Wu M."/>
            <person name="van de Pas-Schoonen K.T."/>
            <person name="Op den Camp H.J.M."/>
            <person name="Janssen-Megens E.M."/>
            <person name="Francoijs K-J."/>
            <person name="Stunnenberg H."/>
            <person name="Weissenbach J."/>
            <person name="Jetten M.S.M."/>
            <person name="Strous M."/>
        </authorList>
    </citation>
    <scope>NUCLEOTIDE SEQUENCE [LARGE SCALE GENOMIC DNA]</scope>
</reference>
<dbReference type="SUPFAM" id="SSF51735">
    <property type="entry name" value="NAD(P)-binding Rossmann-fold domains"/>
    <property type="match status" value="1"/>
</dbReference>
<dbReference type="Gene3D" id="3.90.25.10">
    <property type="entry name" value="UDP-galactose 4-epimerase, domain 1"/>
    <property type="match status" value="1"/>
</dbReference>
<evidence type="ECO:0000313" key="1">
    <source>
        <dbReference type="EMBL" id="CBE67983.1"/>
    </source>
</evidence>